<evidence type="ECO:0000259" key="2">
    <source>
        <dbReference type="SMART" id="SM00822"/>
    </source>
</evidence>
<protein>
    <submittedName>
        <fullName evidence="3">Sugar dehydrogenase</fullName>
    </submittedName>
</protein>
<proteinExistence type="inferred from homology"/>
<dbReference type="FunFam" id="3.40.50.720:FF:000084">
    <property type="entry name" value="Short-chain dehydrogenase reductase"/>
    <property type="match status" value="1"/>
</dbReference>
<dbReference type="InterPro" id="IPR002347">
    <property type="entry name" value="SDR_fam"/>
</dbReference>
<dbReference type="PRINTS" id="PR00080">
    <property type="entry name" value="SDRFAMILY"/>
</dbReference>
<comment type="caution">
    <text evidence="3">The sequence shown here is derived from an EMBL/GenBank/DDBJ whole genome shotgun (WGS) entry which is preliminary data.</text>
</comment>
<dbReference type="AlphaFoldDB" id="A0A261RQP0"/>
<dbReference type="SUPFAM" id="SSF51735">
    <property type="entry name" value="NAD(P)-binding Rossmann-fold domains"/>
    <property type="match status" value="1"/>
</dbReference>
<dbReference type="PROSITE" id="PS00061">
    <property type="entry name" value="ADH_SHORT"/>
    <property type="match status" value="1"/>
</dbReference>
<dbReference type="InterPro" id="IPR057326">
    <property type="entry name" value="KR_dom"/>
</dbReference>
<accession>A0A261RQP0</accession>
<dbReference type="InterPro" id="IPR036291">
    <property type="entry name" value="NAD(P)-bd_dom_sf"/>
</dbReference>
<evidence type="ECO:0000313" key="4">
    <source>
        <dbReference type="Proteomes" id="UP000216947"/>
    </source>
</evidence>
<dbReference type="Proteomes" id="UP000216947">
    <property type="component" value="Unassembled WGS sequence"/>
</dbReference>
<dbReference type="Pfam" id="PF13561">
    <property type="entry name" value="adh_short_C2"/>
    <property type="match status" value="1"/>
</dbReference>
<evidence type="ECO:0000256" key="1">
    <source>
        <dbReference type="ARBA" id="ARBA00006484"/>
    </source>
</evidence>
<comment type="similarity">
    <text evidence="1">Belongs to the short-chain dehydrogenases/reductases (SDR) family.</text>
</comment>
<dbReference type="PRINTS" id="PR00081">
    <property type="entry name" value="GDHRDH"/>
</dbReference>
<evidence type="ECO:0000313" key="3">
    <source>
        <dbReference type="EMBL" id="OZI27295.1"/>
    </source>
</evidence>
<dbReference type="NCBIfam" id="NF005559">
    <property type="entry name" value="PRK07231.1"/>
    <property type="match status" value="1"/>
</dbReference>
<dbReference type="PANTHER" id="PTHR42760">
    <property type="entry name" value="SHORT-CHAIN DEHYDROGENASES/REDUCTASES FAMILY MEMBER"/>
    <property type="match status" value="1"/>
</dbReference>
<dbReference type="GO" id="GO:0016616">
    <property type="term" value="F:oxidoreductase activity, acting on the CH-OH group of donors, NAD or NADP as acceptor"/>
    <property type="evidence" value="ECO:0007669"/>
    <property type="project" value="TreeGrafter"/>
</dbReference>
<dbReference type="RefSeq" id="WP_026640853.1">
    <property type="nucleotide sequence ID" value="NZ_NEVK01000001.1"/>
</dbReference>
<dbReference type="PANTHER" id="PTHR42760:SF132">
    <property type="entry name" value="SHORT-CHAIN DEHYDROGENASE_REDUCTASE FAMILY PROTEIN"/>
    <property type="match status" value="1"/>
</dbReference>
<dbReference type="Gene3D" id="3.40.50.720">
    <property type="entry name" value="NAD(P)-binding Rossmann-like Domain"/>
    <property type="match status" value="1"/>
</dbReference>
<dbReference type="InterPro" id="IPR020904">
    <property type="entry name" value="Sc_DH/Rdtase_CS"/>
</dbReference>
<reference evidence="4" key="1">
    <citation type="submission" date="2017-05" db="EMBL/GenBank/DDBJ databases">
        <title>Complete and WGS of Bordetella genogroups.</title>
        <authorList>
            <person name="Spilker T."/>
            <person name="Lipuma J."/>
        </authorList>
    </citation>
    <scope>NUCLEOTIDE SEQUENCE [LARGE SCALE GENOMIC DNA]</scope>
    <source>
        <strain evidence="4">AU18089</strain>
    </source>
</reference>
<organism evidence="3 4">
    <name type="scientific">Bordetella genomosp. 7</name>
    <dbReference type="NCBI Taxonomy" id="1416805"/>
    <lineage>
        <taxon>Bacteria</taxon>
        <taxon>Pseudomonadati</taxon>
        <taxon>Pseudomonadota</taxon>
        <taxon>Betaproteobacteria</taxon>
        <taxon>Burkholderiales</taxon>
        <taxon>Alcaligenaceae</taxon>
        <taxon>Bordetella</taxon>
    </lineage>
</organism>
<dbReference type="SMART" id="SM00822">
    <property type="entry name" value="PKS_KR"/>
    <property type="match status" value="1"/>
</dbReference>
<feature type="domain" description="Ketoreductase" evidence="2">
    <location>
        <begin position="10"/>
        <end position="206"/>
    </location>
</feature>
<keyword evidence="4" id="KW-1185">Reference proteome</keyword>
<dbReference type="EMBL" id="NEVK01000001">
    <property type="protein sequence ID" value="OZI27295.1"/>
    <property type="molecule type" value="Genomic_DNA"/>
</dbReference>
<name>A0A261RQP0_9BORD</name>
<gene>
    <name evidence="3" type="ORF">CAL19_00735</name>
</gene>
<sequence>MRNCVDLSGKVAIVTGANSGIGKGVALELAAAGARVVVNHRPNEDSARRAAEVVQAITQAGGAAVAGPADISREDDVERLFGIAQERFQGLDILVNNAGIEQPAPVQDMTLDQWQRVIDVNLTGQFLCSRAAVRSFLKQHPSPPADTAAGAIVFISSVHEVIPWAFQANYAASKGGVSLLMQSLAQELAPMKIRVNSVAPGAIRTPINAPAWNTPESLVQLLKLIPYGRIGEPVDVARAVAWLASDSADYVTGHTLFVDGGMTLYPGFRGAG</sequence>